<feature type="region of interest" description="Disordered" evidence="2">
    <location>
        <begin position="1561"/>
        <end position="1664"/>
    </location>
</feature>
<dbReference type="Proteomes" id="UP001190700">
    <property type="component" value="Unassembled WGS sequence"/>
</dbReference>
<evidence type="ECO:0000313" key="4">
    <source>
        <dbReference type="Proteomes" id="UP001190700"/>
    </source>
</evidence>
<feature type="region of interest" description="Disordered" evidence="2">
    <location>
        <begin position="1279"/>
        <end position="1303"/>
    </location>
</feature>
<keyword evidence="1" id="KW-0175">Coiled coil</keyword>
<feature type="coiled-coil region" evidence="1">
    <location>
        <begin position="1690"/>
        <end position="1717"/>
    </location>
</feature>
<feature type="region of interest" description="Disordered" evidence="2">
    <location>
        <begin position="1480"/>
        <end position="1526"/>
    </location>
</feature>
<proteinExistence type="predicted"/>
<feature type="coiled-coil region" evidence="1">
    <location>
        <begin position="306"/>
        <end position="333"/>
    </location>
</feature>
<evidence type="ECO:0000256" key="1">
    <source>
        <dbReference type="SAM" id="Coils"/>
    </source>
</evidence>
<name>A0AAE0BE07_9CHLO</name>
<feature type="region of interest" description="Disordered" evidence="2">
    <location>
        <begin position="1369"/>
        <end position="1404"/>
    </location>
</feature>
<feature type="compositionally biased region" description="Basic and acidic residues" evidence="2">
    <location>
        <begin position="386"/>
        <end position="396"/>
    </location>
</feature>
<feature type="compositionally biased region" description="Basic and acidic residues" evidence="2">
    <location>
        <begin position="1480"/>
        <end position="1519"/>
    </location>
</feature>
<feature type="region of interest" description="Disordered" evidence="2">
    <location>
        <begin position="1072"/>
        <end position="1105"/>
    </location>
</feature>
<protein>
    <submittedName>
        <fullName evidence="3">Uncharacterized protein</fullName>
    </submittedName>
</protein>
<feature type="compositionally biased region" description="Low complexity" evidence="2">
    <location>
        <begin position="1594"/>
        <end position="1609"/>
    </location>
</feature>
<evidence type="ECO:0000313" key="3">
    <source>
        <dbReference type="EMBL" id="KAK3234224.1"/>
    </source>
</evidence>
<feature type="compositionally biased region" description="Acidic residues" evidence="2">
    <location>
        <begin position="1386"/>
        <end position="1402"/>
    </location>
</feature>
<organism evidence="3 4">
    <name type="scientific">Cymbomonas tetramitiformis</name>
    <dbReference type="NCBI Taxonomy" id="36881"/>
    <lineage>
        <taxon>Eukaryota</taxon>
        <taxon>Viridiplantae</taxon>
        <taxon>Chlorophyta</taxon>
        <taxon>Pyramimonadophyceae</taxon>
        <taxon>Pyramimonadales</taxon>
        <taxon>Pyramimonadaceae</taxon>
        <taxon>Cymbomonas</taxon>
    </lineage>
</organism>
<keyword evidence="4" id="KW-1185">Reference proteome</keyword>
<gene>
    <name evidence="3" type="ORF">CYMTET_55514</name>
</gene>
<feature type="compositionally biased region" description="Basic and acidic residues" evidence="2">
    <location>
        <begin position="276"/>
        <end position="295"/>
    </location>
</feature>
<feature type="region of interest" description="Disordered" evidence="2">
    <location>
        <begin position="471"/>
        <end position="497"/>
    </location>
</feature>
<feature type="compositionally biased region" description="Basic and acidic residues" evidence="2">
    <location>
        <begin position="1369"/>
        <end position="1380"/>
    </location>
</feature>
<sequence>MVAPVPNHFTNDAEQAAKNPDLEFVPESAHLLCEASAKAYALQKELKERDVVPETQAAREALEVSIELLLHKARLEYERRQRAYAEMLEHEQEMEAQRLAEEQLRAADMADLHRKEVELKRVRAISQKEKKRLHSERQILEEAFEDERAIKEQEDREMEGKINLEYKRRKQASDIKITEWKDKQALKVEKLKEELQFQVDAAKVELEKEVEEYGEKELDMKQQEEEAAQQHMDALHAHNQAVLDLEMTTKNHGEAEKNQKLTSEEHEQLEISTLSAKREADDAQKTAELEVEERDRNYRSEVEAWEKEHESEVAAEQHRLEMLQEEARTKIENRRMQQEAASALHMQEINDAQHEHTGKQNEHAAAVSKLEADRQSLADQEAEGMAQKEADLEKLRLEEREMERRIGEKVSELEGQIAADLAQVEKEMLEDTDKAEQERVAMEGRISTRGELQAAQEGALQADKQALRSVEERLKQERAATEQLRADHSDKVASLSGELESRSMERLAKERADFDVMSKHRKIVDEREAILHKAQEDGVKTYEQMLEDQRMEGLRIDQEEKARGDSVASKREEAEQAARDGIHAAKEALEAEKTRISNANGRLEYEIYNREKIEKDQREELDNAMGAAVELHEMLERDEIKAKGDKKSKDEAFAAELAQLSEEETQMRRELQEKEAAVEEGVRMQIAALEEEAGTMRKVLEERKLALDQVVTTVEHEHEKQLRLLEKVEKNAAREMKNLKSCEADWRQGVTSNNEIMLDPENTKMRTSEYLMRKLSFELRLVPIELEIPMRPVHTAHHKIEADLAGRHVEIDAETAFITAEEARVSEMVEIRRRALEEAARIERQRLVHEQSARQALVDRRRAAIEARKARLEAEHGELWGMLSSIRQQVDDTLAFQRKSEEDFLHEVRNKDKDHAKRGRQLEIARRTSVEEFEKRLEAVEDARISAQKALDEVAAADAVEMQKQREALKVQVTDDGDAKHQQALREKELGDAVREAAEEMAAIQKVISDARRQWEDRDLPALQAALYSAQDEAADMEKDRGTLHRDLEDEIKFRTEETEAAHTECAAALRERQGADAKDRQGHTALLEEHRVRHEDRVEANDRRRERHQVLHEENVADLHAQQKALQEELQNQDNDRLAEYRRLRGLCEDQQRDCDARKAAIFQEQTRLDRERDKHAGNKAAAKAEEEALHAEANAEHQTRRQAASKKKVVAYEALQNRKVAKLAELRQMKDNIVEEAAKAKQEHEEAMARVNELRRRAVDAAEHLHTMQKDMASKKATLNQRESDLGAKKHTAEEKLPLMRKRSENVHLREKKRLEKELVDLEEEYESNTKALEKEMQDAVAKMEKDTQDVLDALRAKYTEELSVRRDQVNGELETKRQALQSELDEYTGSEQQAEQEEAEAVREVERRAAKRAEETRKRAEARAAAREIAKDAHMQEKRAFGLEMNVMGEQLDNELEEFETQEVAFEAQIKKRKMAELEEETRRMQEAMDAEKKRMREELEEAQRMAKARMEAERRARLKAQKKLEREAERLRRKMEMEAAAEKARLQAEMAQMEAERLTLLAGHSSDESSDDDELNSMHIDLQSIQAQIPSMPGSFAAGGSAPSSRPISQQPGGGGGPLDVPDAPEAVGAEAGAMGSEAPSGSGPGGAAQDDIAKPSPRVAGLRDKVALAQSVQEEDLEAIKAKELAAFEEEKRKMMEEIARMEEEARALEQGGLSD</sequence>
<feature type="compositionally biased region" description="Basic and acidic residues" evidence="2">
    <location>
        <begin position="1284"/>
        <end position="1303"/>
    </location>
</feature>
<dbReference type="EMBL" id="LGRX02035540">
    <property type="protein sequence ID" value="KAK3234224.1"/>
    <property type="molecule type" value="Genomic_DNA"/>
</dbReference>
<feature type="compositionally biased region" description="Basic and acidic residues" evidence="2">
    <location>
        <begin position="1168"/>
        <end position="1201"/>
    </location>
</feature>
<evidence type="ECO:0000256" key="2">
    <source>
        <dbReference type="SAM" id="MobiDB-lite"/>
    </source>
</evidence>
<feature type="compositionally biased region" description="Low complexity" evidence="2">
    <location>
        <begin position="1628"/>
        <end position="1646"/>
    </location>
</feature>
<feature type="region of interest" description="Disordered" evidence="2">
    <location>
        <begin position="275"/>
        <end position="295"/>
    </location>
</feature>
<accession>A0AAE0BE07</accession>
<feature type="coiled-coil region" evidence="1">
    <location>
        <begin position="192"/>
        <end position="226"/>
    </location>
</feature>
<feature type="region of interest" description="Disordered" evidence="2">
    <location>
        <begin position="1167"/>
        <end position="1206"/>
    </location>
</feature>
<reference evidence="3 4" key="1">
    <citation type="journal article" date="2015" name="Genome Biol. Evol.">
        <title>Comparative Genomics of a Bacterivorous Green Alga Reveals Evolutionary Causalities and Consequences of Phago-Mixotrophic Mode of Nutrition.</title>
        <authorList>
            <person name="Burns J.A."/>
            <person name="Paasch A."/>
            <person name="Narechania A."/>
            <person name="Kim E."/>
        </authorList>
    </citation>
    <scope>NUCLEOTIDE SEQUENCE [LARGE SCALE GENOMIC DNA]</scope>
    <source>
        <strain evidence="3 4">PLY_AMNH</strain>
    </source>
</reference>
<comment type="caution">
    <text evidence="3">The sequence shown here is derived from an EMBL/GenBank/DDBJ whole genome shotgun (WGS) entry which is preliminary data.</text>
</comment>
<feature type="region of interest" description="Disordered" evidence="2">
    <location>
        <begin position="354"/>
        <end position="396"/>
    </location>
</feature>
<feature type="compositionally biased region" description="Basic and acidic residues" evidence="2">
    <location>
        <begin position="471"/>
        <end position="491"/>
    </location>
</feature>